<organism evidence="2 3">
    <name type="scientific">Ovis ammon polii</name>
    <dbReference type="NCBI Taxonomy" id="230172"/>
    <lineage>
        <taxon>Eukaryota</taxon>
        <taxon>Metazoa</taxon>
        <taxon>Chordata</taxon>
        <taxon>Craniata</taxon>
        <taxon>Vertebrata</taxon>
        <taxon>Euteleostomi</taxon>
        <taxon>Mammalia</taxon>
        <taxon>Eutheria</taxon>
        <taxon>Laurasiatheria</taxon>
        <taxon>Artiodactyla</taxon>
        <taxon>Ruminantia</taxon>
        <taxon>Pecora</taxon>
        <taxon>Bovidae</taxon>
        <taxon>Caprinae</taxon>
        <taxon>Ovis</taxon>
    </lineage>
</organism>
<gene>
    <name evidence="2" type="ORF">MG293_000916</name>
</gene>
<sequence>MGVLKQDAVMDLEDGERDHKPRNSGNAALEALQAQSVAHFTLSSMEENHNCQPDLVLYLFNYYASFESQPSKACGVLAPQPGIKSTPSTLEGKVLTTGPGKPFKPLILDLSTNMPNSSKLDSRSSPVAQTVKRLPAMQETRIRSLDWEDLLEKETAIHSSTLTWRIPRMEEPVTQSARVQTKNSGIPKVVNSKTLHLPNCPEVRTVEDFHGSSDGKESACNVGERNGNPFQYFYLVNPMDREAWWAAVYAVAQSDTTEHTES</sequence>
<proteinExistence type="predicted"/>
<dbReference type="Proteomes" id="UP001214576">
    <property type="component" value="Unassembled WGS sequence"/>
</dbReference>
<keyword evidence="3" id="KW-1185">Reference proteome</keyword>
<reference evidence="2" key="1">
    <citation type="submission" date="2022-03" db="EMBL/GenBank/DDBJ databases">
        <title>Genomic analyses of argali, domestic sheep and their hybrids provide insights into chromosomal evolution, heterosis and genetic basis of agronomic traits.</title>
        <authorList>
            <person name="Li M."/>
        </authorList>
    </citation>
    <scope>NUCLEOTIDE SEQUENCE</scope>
    <source>
        <strain evidence="2">CAU-MHL-2022a</strain>
        <tissue evidence="2">Skin</tissue>
    </source>
</reference>
<feature type="region of interest" description="Disordered" evidence="1">
    <location>
        <begin position="1"/>
        <end position="23"/>
    </location>
</feature>
<evidence type="ECO:0000313" key="3">
    <source>
        <dbReference type="Proteomes" id="UP001214576"/>
    </source>
</evidence>
<dbReference type="AlphaFoldDB" id="A0AAD4UM50"/>
<name>A0AAD4UM50_OVIAM</name>
<comment type="caution">
    <text evidence="2">The sequence shown here is derived from an EMBL/GenBank/DDBJ whole genome shotgun (WGS) entry which is preliminary data.</text>
</comment>
<accession>A0AAD4UM50</accession>
<evidence type="ECO:0000256" key="1">
    <source>
        <dbReference type="SAM" id="MobiDB-lite"/>
    </source>
</evidence>
<protein>
    <submittedName>
        <fullName evidence="2">Uncharacterized protein</fullName>
    </submittedName>
</protein>
<dbReference type="EMBL" id="JAKZEL010000001">
    <property type="protein sequence ID" value="KAI4548586.1"/>
    <property type="molecule type" value="Genomic_DNA"/>
</dbReference>
<evidence type="ECO:0000313" key="2">
    <source>
        <dbReference type="EMBL" id="KAI4548586.1"/>
    </source>
</evidence>